<comment type="catalytic activity">
    <reaction evidence="1">
        <text>Hydrolysis of the -Gly-|-Gly- bond in the pentaglycine inter-peptide link joining staphylococcal cell wall peptidoglycans.</text>
        <dbReference type="EC" id="3.4.24.75"/>
    </reaction>
</comment>
<evidence type="ECO:0000256" key="6">
    <source>
        <dbReference type="ARBA" id="ARBA00023049"/>
    </source>
</evidence>
<feature type="transmembrane region" description="Helical" evidence="8">
    <location>
        <begin position="553"/>
        <end position="571"/>
    </location>
</feature>
<feature type="transmembrane region" description="Helical" evidence="8">
    <location>
        <begin position="503"/>
        <end position="522"/>
    </location>
</feature>
<dbReference type="EMBL" id="BKAX01000016">
    <property type="protein sequence ID" value="GEQ07018.1"/>
    <property type="molecule type" value="Genomic_DNA"/>
</dbReference>
<comment type="similarity">
    <text evidence="3">Belongs to the peptidase M23B family.</text>
</comment>
<dbReference type="SUPFAM" id="SSF51261">
    <property type="entry name" value="Duplicated hybrid motif"/>
    <property type="match status" value="1"/>
</dbReference>
<comment type="caution">
    <text evidence="11">The sequence shown here is derived from an EMBL/GenBank/DDBJ whole genome shotgun (WGS) entry which is preliminary data.</text>
</comment>
<dbReference type="Pfam" id="PF10145">
    <property type="entry name" value="PhageMin_Tail"/>
    <property type="match status" value="1"/>
</dbReference>
<keyword evidence="12" id="KW-1185">Reference proteome</keyword>
<dbReference type="InterPro" id="IPR010090">
    <property type="entry name" value="Phage_tape_meas"/>
</dbReference>
<dbReference type="NCBIfam" id="TIGR01760">
    <property type="entry name" value="tape_meas_TP901"/>
    <property type="match status" value="1"/>
</dbReference>
<evidence type="ECO:0000256" key="4">
    <source>
        <dbReference type="ARBA" id="ARBA00012322"/>
    </source>
</evidence>
<feature type="domain" description="M23ase beta-sheet core" evidence="9">
    <location>
        <begin position="1285"/>
        <end position="1377"/>
    </location>
</feature>
<feature type="transmembrane region" description="Helical" evidence="8">
    <location>
        <begin position="682"/>
        <end position="701"/>
    </location>
</feature>
<evidence type="ECO:0000256" key="1">
    <source>
        <dbReference type="ARBA" id="ARBA00001667"/>
    </source>
</evidence>
<reference evidence="11 12" key="1">
    <citation type="submission" date="2019-07" db="EMBL/GenBank/DDBJ databases">
        <title>Whole genome shotgun sequence of Staphylococcus gallinarum NBRC 109767.</title>
        <authorList>
            <person name="Hosoyama A."/>
            <person name="Uohara A."/>
            <person name="Ohji S."/>
            <person name="Ichikawa N."/>
        </authorList>
    </citation>
    <scope>NUCLEOTIDE SEQUENCE [LARGE SCALE GENOMIC DNA]</scope>
    <source>
        <strain evidence="11 12">NBRC 109767</strain>
    </source>
</reference>
<organism evidence="11 12">
    <name type="scientific">Staphylococcus gallinarum</name>
    <dbReference type="NCBI Taxonomy" id="1293"/>
    <lineage>
        <taxon>Bacteria</taxon>
        <taxon>Bacillati</taxon>
        <taxon>Bacillota</taxon>
        <taxon>Bacilli</taxon>
        <taxon>Bacillales</taxon>
        <taxon>Staphylococcaceae</taxon>
        <taxon>Staphylococcus</taxon>
    </lineage>
</organism>
<keyword evidence="6" id="KW-0378">Hydrolase</keyword>
<dbReference type="CDD" id="cd12797">
    <property type="entry name" value="M23_peptidase"/>
    <property type="match status" value="1"/>
</dbReference>
<keyword evidence="8" id="KW-0812">Transmembrane</keyword>
<dbReference type="Proteomes" id="UP000321057">
    <property type="component" value="Unassembled WGS sequence"/>
</dbReference>
<accession>A0ABQ0Y6K4</accession>
<dbReference type="InterPro" id="IPR011055">
    <property type="entry name" value="Dup_hybrid_motif"/>
</dbReference>
<dbReference type="Gene3D" id="2.70.70.10">
    <property type="entry name" value="Glucose Permease (Domain IIA)"/>
    <property type="match status" value="1"/>
</dbReference>
<proteinExistence type="inferred from homology"/>
<keyword evidence="8" id="KW-1133">Transmembrane helix</keyword>
<keyword evidence="6" id="KW-0645">Protease</keyword>
<keyword evidence="7" id="KW-0175">Coiled coil</keyword>
<evidence type="ECO:0000313" key="11">
    <source>
        <dbReference type="EMBL" id="GEQ07018.1"/>
    </source>
</evidence>
<dbReference type="InterPro" id="IPR016047">
    <property type="entry name" value="M23ase_b-sheet_dom"/>
</dbReference>
<dbReference type="SUPFAM" id="SSF64518">
    <property type="entry name" value="Phase 1 flagellin"/>
    <property type="match status" value="1"/>
</dbReference>
<feature type="transmembrane region" description="Helical" evidence="8">
    <location>
        <begin position="708"/>
        <end position="724"/>
    </location>
</feature>
<evidence type="ECO:0000256" key="3">
    <source>
        <dbReference type="ARBA" id="ARBA00006646"/>
    </source>
</evidence>
<keyword evidence="8" id="KW-0472">Membrane</keyword>
<gene>
    <name evidence="11" type="ORF">SGA02_28460</name>
</gene>
<keyword evidence="6" id="KW-0482">Metalloprotease</keyword>
<dbReference type="Pfam" id="PF01551">
    <property type="entry name" value="Peptidase_M23"/>
    <property type="match status" value="1"/>
</dbReference>
<evidence type="ECO:0000259" key="9">
    <source>
        <dbReference type="Pfam" id="PF01551"/>
    </source>
</evidence>
<protein>
    <recommendedName>
        <fullName evidence="4">lysostaphin</fullName>
        <ecNumber evidence="4">3.4.24.75</ecNumber>
    </recommendedName>
</protein>
<dbReference type="PANTHER" id="PTHR37813">
    <property type="entry name" value="FELS-2 PROPHAGE PROTEIN"/>
    <property type="match status" value="1"/>
</dbReference>
<keyword evidence="5" id="KW-1188">Viral release from host cell</keyword>
<sequence length="1631" mass="175002">MAEEQVRSMRVELSMRDMGVERTTNQIMTSFRNMKSEMMNSTRMFNRAEKSSQSYNNQLRNLRITNANLKKELEAAVRAEAKMVKQHGENSSQALKASANVSKLKEEIDYLGREIDKTSADMREYNLSQEKLAKANSTPFGRMTQQLKGISPKLKSVGAGMKNVGQSMSMYVTAPVTLGFGAAIKKSADFGGEMSKVGAIAGASGKELSAMKDQAIDLGAKTSLSASEVASGMKEMASLGFTAKQTMDAIPGAISAAEASGADLATTTGVMASTINQFNLKASDSGHIADVLAVAANKSAADINFMGDAMKYAGTPAHTLGMSMEDTSAAIMVMSDAGLKGEQAGTTLRASLTRLASPTGNAKKAMESMGITLTDTQGKFVGMPKLIGQFKDGLKGMTKEQKLATVSQIVGQESASGFLAMINAGPSKIDKYSQSLKNSNGESGKAAKKMKDNLKGSLEQLGGAFESLAISIGDSFAPAIRVLADWVSKIVEAFNNAPQPVKVFVGVLALIAAAIGPVLVGLGALVASLGAIAGSATAMSIIGGVFAALTSPVTLIIAAIVALGAAFVVAYKKSETFRNIVNTAFSGIVNGAKLLWSGVMAVLRPIGAAFAQFGGEIRKSIGSFWAENGPQFMQAMANIKTGFSVMWQVVKPIIMAIGAVFKAVFGAIVATVQFFMPVIQGLFRAGWAIIKYIIISTWEAIKGVISGALKVIMGVIQIFSGLFTGNFKLMWQGVKNIFFGALQFIWNLVQLWFVGKIFGVFKLGLGLIKGIVSKSMGGIKAVFSWAIGGIWNIVKAGFTKTSSFTRSIFNGLWKFIKAVWSNIKLAVTNPVALIRKIVPNTFRTMSNVVRAIFNGLKKAISVIWRTLKTVVVNVAKALSNALRGNFSGMRKNLQNITNALKNMVIKLWRILKNTVISVAKSLWNGVKGIFKSLYNTAKNITQNLRDAVVKKWRNLKKSVVDLATGAKDGVVKGFKAMYNKGKEWLEKLKEFIGNAKAGFKKVATNLGKSVANGAISGLNAMIDGINTLSDKIMNKKLIKKKIPKLSTGTGANPLVKTDSQGRLTRSTKAVVNDKGIGNARGPGGHKELIRRRNGRIQQLAGSNRRVTLRKGDAVYNGAQSKMLRPHLSTGTGGMFDILGGGKKPKKEKHEKHNDVVTSAKDKLGDLWNTGKKAVSTGIESAKSLASSFGKKIGDVMEYATKPGKLVEMALKHFGVDFSNIKGEAMGGTINWAYDSLKNGIKNLVSGWFAELDGGDGDGGYIKYLDNITTPYSPNGPPPGYAFSWPHPGIDLPYIYEPVYSTISGKAYTKEMPKGFGHYIQVKGGALDVIYGHLSKWLVKNGQKVQPGTKLGISGNTGASTGPHLHYEMHKNGKPIDPVKWLKSHSGGGKKSPSKWIPDIKRAAKQMKVKLSGGDIDNIVSLIQHESGGDAGVTQHGYTDINTGGNEAQGLLQYVKGTFKNYAMKGHTNIKSGYDQLLAFFNNKYWRSQFNPNGGWSPSGPRRFATGGIINSNGLYNLAEDGHPEVVVPLDPARATDAMKLISYAQSKVNPGKNKRPNQVSNSYGKTGYDNSTELNLMAQQLEATREQNNLLMQLLGLTQDIKDQPKGYSERDISRDQGKRTIMQAYAAGSL</sequence>
<comment type="cofactor">
    <cofactor evidence="2">
        <name>Zn(2+)</name>
        <dbReference type="ChEBI" id="CHEBI:29105"/>
    </cofactor>
</comment>
<feature type="domain" description="Phage tail tape measure protein" evidence="10">
    <location>
        <begin position="213"/>
        <end position="411"/>
    </location>
</feature>
<evidence type="ECO:0000256" key="7">
    <source>
        <dbReference type="SAM" id="Coils"/>
    </source>
</evidence>
<feature type="transmembrane region" description="Helical" evidence="8">
    <location>
        <begin position="744"/>
        <end position="765"/>
    </location>
</feature>
<evidence type="ECO:0000256" key="8">
    <source>
        <dbReference type="SAM" id="Phobius"/>
    </source>
</evidence>
<dbReference type="CDD" id="cd13402">
    <property type="entry name" value="LT_TF-like"/>
    <property type="match status" value="1"/>
</dbReference>
<feature type="transmembrane region" description="Helical" evidence="8">
    <location>
        <begin position="653"/>
        <end position="676"/>
    </location>
</feature>
<feature type="transmembrane region" description="Helical" evidence="8">
    <location>
        <begin position="529"/>
        <end position="547"/>
    </location>
</feature>
<dbReference type="RefSeq" id="WP_052495465.1">
    <property type="nucleotide sequence ID" value="NZ_BKAX01000016.1"/>
</dbReference>
<evidence type="ECO:0000259" key="10">
    <source>
        <dbReference type="Pfam" id="PF10145"/>
    </source>
</evidence>
<name>A0ABQ0Y6K4_STAGA</name>
<evidence type="ECO:0000313" key="12">
    <source>
        <dbReference type="Proteomes" id="UP000321057"/>
    </source>
</evidence>
<dbReference type="PANTHER" id="PTHR37813:SF1">
    <property type="entry name" value="FELS-2 PROPHAGE PROTEIN"/>
    <property type="match status" value="1"/>
</dbReference>
<dbReference type="SUPFAM" id="SSF58113">
    <property type="entry name" value="Apolipoprotein A-I"/>
    <property type="match status" value="1"/>
</dbReference>
<evidence type="ECO:0000256" key="2">
    <source>
        <dbReference type="ARBA" id="ARBA00001947"/>
    </source>
</evidence>
<evidence type="ECO:0000256" key="5">
    <source>
        <dbReference type="ARBA" id="ARBA00022612"/>
    </source>
</evidence>
<feature type="coiled-coil region" evidence="7">
    <location>
        <begin position="45"/>
        <end position="86"/>
    </location>
</feature>
<dbReference type="EC" id="3.4.24.75" evidence="4"/>
<dbReference type="Gene3D" id="1.20.120.20">
    <property type="entry name" value="Apolipoprotein"/>
    <property type="match status" value="1"/>
</dbReference>